<feature type="region of interest" description="Disordered" evidence="2">
    <location>
        <begin position="619"/>
        <end position="645"/>
    </location>
</feature>
<protein>
    <recommendedName>
        <fullName evidence="3">DUF4455 domain-containing protein</fullName>
    </recommendedName>
</protein>
<name>A0A8B9EY91_ANSCY</name>
<dbReference type="AlphaFoldDB" id="A0A8B9EY91"/>
<feature type="domain" description="DUF4455" evidence="3">
    <location>
        <begin position="127"/>
        <end position="192"/>
    </location>
</feature>
<evidence type="ECO:0000313" key="5">
    <source>
        <dbReference type="Proteomes" id="UP000694521"/>
    </source>
</evidence>
<dbReference type="PANTHER" id="PTHR21444">
    <property type="entry name" value="COILED-COIL DOMAIN-CONTAINING PROTEIN 180"/>
    <property type="match status" value="1"/>
</dbReference>
<sequence length="671" mass="77575">MQPVGAARLVPRGEVYTQIFEDQVQLVRSLDEARRKAGGSIKSKSISLVRDSETSTDAGPLPCNQQKGAGGVPYKDFTEKPSPCREATAFQKAWKSEDVTAAEEVRALPDFVVPEETRSNILELLSERRQGRHDEAVTLMYHQLACIAREIEPMILEPGKLFLTKLMESDRKIEILFTKIELDAAVEGFPIEITDVLRKYTVMLEEISFFLSADIHRFMNNEAMLINRVLLANQRAISKLFFNLMKSEMKRELSLRLKWQDRVKNWKLAQKNYIVQSFREFMVNEEIQNPPAVKTEMETMINGQILLNAKRLEILQHLVDLLPPACTQAEVNEWYKSLVNLNKSMDAHNRQCMMKIRTQHETVQQKCLAEVQLYKNKLLNLNVCTQKEAEETVNSDLLQWTEKLQRQFEEELKNMDGEFQELAKQNEQNCRDLYSYFQEASSLWDVHQLKLSEQEGELQKKLDECRQKQNKLIQMMENNLDIILDKMRTASSEKKLKKYLENALSSLDDIRARYETFNKVLVDKVTAYPEAILQELISYSLSVSKYFNVKEIFKQNLEGKIDSTFQGQVEVLEAESLVEQQAESIVQENEENQKMDSSQQQNEETNIAENEEIFAWETKETEKQEDGESIFQESDETDDTEQGVIFSQDVFKSSEVKISEIATETFSTSSG</sequence>
<dbReference type="InterPro" id="IPR028089">
    <property type="entry name" value="DUF4455"/>
</dbReference>
<dbReference type="Ensembl" id="ENSACDT00005031849.1">
    <property type="protein sequence ID" value="ENSACDP00005026708.1"/>
    <property type="gene ID" value="ENSACDG00005019307.1"/>
</dbReference>
<feature type="coiled-coil region" evidence="1">
    <location>
        <begin position="451"/>
        <end position="493"/>
    </location>
</feature>
<feature type="compositionally biased region" description="Acidic residues" evidence="2">
    <location>
        <begin position="627"/>
        <end position="641"/>
    </location>
</feature>
<evidence type="ECO:0000259" key="3">
    <source>
        <dbReference type="Pfam" id="PF14643"/>
    </source>
</evidence>
<evidence type="ECO:0000256" key="1">
    <source>
        <dbReference type="SAM" id="Coils"/>
    </source>
</evidence>
<keyword evidence="5" id="KW-1185">Reference proteome</keyword>
<reference evidence="4" key="1">
    <citation type="submission" date="2025-08" db="UniProtKB">
        <authorList>
            <consortium name="Ensembl"/>
        </authorList>
    </citation>
    <scope>IDENTIFICATION</scope>
</reference>
<dbReference type="Proteomes" id="UP000694521">
    <property type="component" value="Unplaced"/>
</dbReference>
<dbReference type="PANTHER" id="PTHR21444:SF14">
    <property type="entry name" value="COILED-COIL DOMAIN-CONTAINING PROTEIN 180"/>
    <property type="match status" value="1"/>
</dbReference>
<feature type="region of interest" description="Disordered" evidence="2">
    <location>
        <begin position="588"/>
        <end position="607"/>
    </location>
</feature>
<proteinExistence type="predicted"/>
<keyword evidence="1" id="KW-0175">Coiled coil</keyword>
<organism evidence="4 5">
    <name type="scientific">Anser cygnoides</name>
    <name type="common">Swan goose</name>
    <dbReference type="NCBI Taxonomy" id="8845"/>
    <lineage>
        <taxon>Eukaryota</taxon>
        <taxon>Metazoa</taxon>
        <taxon>Chordata</taxon>
        <taxon>Craniata</taxon>
        <taxon>Vertebrata</taxon>
        <taxon>Euteleostomi</taxon>
        <taxon>Archelosauria</taxon>
        <taxon>Archosauria</taxon>
        <taxon>Dinosauria</taxon>
        <taxon>Saurischia</taxon>
        <taxon>Theropoda</taxon>
        <taxon>Coelurosauria</taxon>
        <taxon>Aves</taxon>
        <taxon>Neognathae</taxon>
        <taxon>Galloanserae</taxon>
        <taxon>Anseriformes</taxon>
        <taxon>Anatidae</taxon>
        <taxon>Anserinae</taxon>
        <taxon>Anser</taxon>
    </lineage>
</organism>
<dbReference type="Pfam" id="PF14643">
    <property type="entry name" value="DUF4455"/>
    <property type="match status" value="2"/>
</dbReference>
<evidence type="ECO:0000313" key="4">
    <source>
        <dbReference type="Ensembl" id="ENSACDP00005026708.1"/>
    </source>
</evidence>
<accession>A0A8B9EY91</accession>
<evidence type="ECO:0000256" key="2">
    <source>
        <dbReference type="SAM" id="MobiDB-lite"/>
    </source>
</evidence>
<feature type="domain" description="DUF4455" evidence="3">
    <location>
        <begin position="193"/>
        <end position="556"/>
    </location>
</feature>
<reference evidence="4" key="2">
    <citation type="submission" date="2025-09" db="UniProtKB">
        <authorList>
            <consortium name="Ensembl"/>
        </authorList>
    </citation>
    <scope>IDENTIFICATION</scope>
</reference>
<feature type="region of interest" description="Disordered" evidence="2">
    <location>
        <begin position="48"/>
        <end position="69"/>
    </location>
</feature>